<proteinExistence type="predicted"/>
<comment type="caution">
    <text evidence="2">The sequence shown here is derived from an EMBL/GenBank/DDBJ whole genome shotgun (WGS) entry which is preliminary data.</text>
</comment>
<feature type="domain" description="dTDP-4-dehydro-6-deoxy-alpha-D-glucopyranose 2,3-dehydratase" evidence="1">
    <location>
        <begin position="28"/>
        <end position="230"/>
    </location>
</feature>
<dbReference type="InterPro" id="IPR038153">
    <property type="entry name" value="EvaA-like_sf"/>
</dbReference>
<evidence type="ECO:0000313" key="3">
    <source>
        <dbReference type="Proteomes" id="UP000283732"/>
    </source>
</evidence>
<reference evidence="2 3" key="1">
    <citation type="submission" date="2018-08" db="EMBL/GenBank/DDBJ databases">
        <title>A genome reference for cultivated species of the human gut microbiota.</title>
        <authorList>
            <person name="Zou Y."/>
            <person name="Xue W."/>
            <person name="Luo G."/>
        </authorList>
    </citation>
    <scope>NUCLEOTIDE SEQUENCE [LARGE SCALE GENOMIC DNA]</scope>
    <source>
        <strain evidence="2 3">AM16-50</strain>
    </source>
</reference>
<dbReference type="EMBL" id="QRKC01000002">
    <property type="protein sequence ID" value="RHH78432.1"/>
    <property type="molecule type" value="Genomic_DNA"/>
</dbReference>
<sequence length="477" mass="55828">MFKRKDIQETRLNFLMSAMHKGCCISTEDVLVWMRKQNEEVQTEINQIPISELRGWKYRDDRIRHDSGRFFSIDGIHIQTNYRDVSTWDQPIINQPEIGFLGFIVKKIQGVYHFLMQAKIEPGNLNVVQLSPTLQATRSNYTRVHKGAIPKYLEYFTGEKNVYVLVDQLQSEQGARFLHKRNRNIIVEVEESDPIEILDGFIWLSLGQIKELISYPNVLNMDTRTVISCITFGNYSEHSLKLMSLLLQKNQEISDDYLYSVLSEENHLHELQDIIQWITTLKFKYELNVTPIGISQMDHWIYDGNSIFHEDHKYFDVVGVNVKIGNREVVSWDQPMVRSAQEGLMGFLVKKIDGIYHFLVQAKLESGNFDIVEMAPTVQCLTGNYRMGKNEYTIPYLEYFMNPKKENVWYSAYQSEEGGRFFQEQNLNIIVEVGEEFPIEVDENYCWLTLNQMMSFVTYNNYLNIAARSLLSAIRFI</sequence>
<organism evidence="2 3">
    <name type="scientific">Parabacteroides merdae</name>
    <dbReference type="NCBI Taxonomy" id="46503"/>
    <lineage>
        <taxon>Bacteria</taxon>
        <taxon>Pseudomonadati</taxon>
        <taxon>Bacteroidota</taxon>
        <taxon>Bacteroidia</taxon>
        <taxon>Bacteroidales</taxon>
        <taxon>Tannerellaceae</taxon>
        <taxon>Parabacteroides</taxon>
    </lineage>
</organism>
<name>A0A3R6LAV1_9BACT</name>
<dbReference type="Proteomes" id="UP000283732">
    <property type="component" value="Unassembled WGS sequence"/>
</dbReference>
<accession>A0A3R6LAV1</accession>
<dbReference type="RefSeq" id="WP_122291054.1">
    <property type="nucleotide sequence ID" value="NZ_BAABZJ010000001.1"/>
</dbReference>
<evidence type="ECO:0000259" key="1">
    <source>
        <dbReference type="Pfam" id="PF03559"/>
    </source>
</evidence>
<evidence type="ECO:0000313" key="2">
    <source>
        <dbReference type="EMBL" id="RHH78432.1"/>
    </source>
</evidence>
<gene>
    <name evidence="2" type="ORF">DW191_07065</name>
</gene>
<dbReference type="InterPro" id="IPR005212">
    <property type="entry name" value="EvaA-like"/>
</dbReference>
<dbReference type="GO" id="GO:0016829">
    <property type="term" value="F:lyase activity"/>
    <property type="evidence" value="ECO:0007669"/>
    <property type="project" value="InterPro"/>
</dbReference>
<dbReference type="AlphaFoldDB" id="A0A3R6LAV1"/>
<protein>
    <submittedName>
        <fullName evidence="2">NDP-hexose 2,3-dehydratase</fullName>
    </submittedName>
</protein>
<dbReference type="Pfam" id="PF03559">
    <property type="entry name" value="Hexose_dehydrat"/>
    <property type="match status" value="2"/>
</dbReference>
<dbReference type="Gene3D" id="3.90.79.40">
    <property type="entry name" value="EvaA sugar 2,3-dehydratase subunit"/>
    <property type="match status" value="2"/>
</dbReference>
<feature type="domain" description="dTDP-4-dehydro-6-deoxy-alpha-D-glucopyranose 2,3-dehydratase" evidence="1">
    <location>
        <begin position="272"/>
        <end position="473"/>
    </location>
</feature>